<proteinExistence type="predicted"/>
<keyword evidence="3" id="KW-1185">Reference proteome</keyword>
<name>A0ABZ2LG32_9BACT</name>
<feature type="transmembrane region" description="Helical" evidence="1">
    <location>
        <begin position="22"/>
        <end position="46"/>
    </location>
</feature>
<feature type="transmembrane region" description="Helical" evidence="1">
    <location>
        <begin position="188"/>
        <end position="212"/>
    </location>
</feature>
<keyword evidence="1" id="KW-0472">Membrane</keyword>
<evidence type="ECO:0008006" key="4">
    <source>
        <dbReference type="Google" id="ProtNLM"/>
    </source>
</evidence>
<keyword evidence="1" id="KW-1133">Transmembrane helix</keyword>
<feature type="transmembrane region" description="Helical" evidence="1">
    <location>
        <begin position="293"/>
        <end position="313"/>
    </location>
</feature>
<accession>A0ABZ2LG32</accession>
<feature type="transmembrane region" description="Helical" evidence="1">
    <location>
        <begin position="267"/>
        <end position="286"/>
    </location>
</feature>
<gene>
    <name evidence="2" type="ORF">LVJ94_21930</name>
</gene>
<protein>
    <recommendedName>
        <fullName evidence="4">DUF2029 domain-containing protein</fullName>
    </recommendedName>
</protein>
<evidence type="ECO:0000256" key="1">
    <source>
        <dbReference type="SAM" id="Phobius"/>
    </source>
</evidence>
<feature type="transmembrane region" description="Helical" evidence="1">
    <location>
        <begin position="224"/>
        <end position="247"/>
    </location>
</feature>
<feature type="transmembrane region" description="Helical" evidence="1">
    <location>
        <begin position="139"/>
        <end position="157"/>
    </location>
</feature>
<keyword evidence="1" id="KW-0812">Transmembrane</keyword>
<dbReference type="RefSeq" id="WP_394839548.1">
    <property type="nucleotide sequence ID" value="NZ_CP089929.1"/>
</dbReference>
<organism evidence="2 3">
    <name type="scientific">Pendulispora rubella</name>
    <dbReference type="NCBI Taxonomy" id="2741070"/>
    <lineage>
        <taxon>Bacteria</taxon>
        <taxon>Pseudomonadati</taxon>
        <taxon>Myxococcota</taxon>
        <taxon>Myxococcia</taxon>
        <taxon>Myxococcales</taxon>
        <taxon>Sorangiineae</taxon>
        <taxon>Pendulisporaceae</taxon>
        <taxon>Pendulispora</taxon>
    </lineage>
</organism>
<dbReference type="EMBL" id="CP089983">
    <property type="protein sequence ID" value="WXB09874.1"/>
    <property type="molecule type" value="Genomic_DNA"/>
</dbReference>
<sequence length="485" mass="52178">MAIEENWPVALAQRTRTGAVTWIVRLGFAALVAGVLATTVFAFGLLHTRPSMPGEAEVLFEAARMHAHLPLFTDPRAGALEYGSYASRFYVLYPPIWSWMLSHVPDVLAQSIARFAGCAAWFGVLAWLAVGASPRCRPAAIAGALYVAGIFVLANFATTARPDALAVALAALALDRCVQRQRLDGWSVALFSVAAVMKPNVMGAMAGVFVASAITAPRYTLRNIAVAILLGAAWIDVLEIASNGVWHEHFVCSFGQPRSLARAAAGAVDRLPLLGALFATAAWLAWRHRHQRGLGLAFGALLGAFAWACLAFSRPGSASNYWLESCAVCIVILAHAPLPDLSAWRGTRARLAATAFAAQAIYNAGAAWEGTLEAFAKEPARARLAQFARETCRAEPNDVIVADEPGFELEANGRILATVFTMNAAVRAGKLPLETAVADAKRSEIRCVMSAHGEFDAFLPEVGAVFRDRFRFVKEEADWKLYARP</sequence>
<evidence type="ECO:0000313" key="2">
    <source>
        <dbReference type="EMBL" id="WXB09874.1"/>
    </source>
</evidence>
<reference evidence="2" key="1">
    <citation type="submission" date="2021-12" db="EMBL/GenBank/DDBJ databases">
        <title>Discovery of the Pendulisporaceae a myxobacterial family with distinct sporulation behavior and unique specialized metabolism.</title>
        <authorList>
            <person name="Garcia R."/>
            <person name="Popoff A."/>
            <person name="Bader C.D."/>
            <person name="Loehr J."/>
            <person name="Walesch S."/>
            <person name="Walt C."/>
            <person name="Boldt J."/>
            <person name="Bunk B."/>
            <person name="Haeckl F.J.F.P.J."/>
            <person name="Gunesch A.P."/>
            <person name="Birkelbach J."/>
            <person name="Nuebel U."/>
            <person name="Pietschmann T."/>
            <person name="Bach T."/>
            <person name="Mueller R."/>
        </authorList>
    </citation>
    <scope>NUCLEOTIDE SEQUENCE</scope>
    <source>
        <strain evidence="2">MSr11367</strain>
    </source>
</reference>
<dbReference type="Proteomes" id="UP001374803">
    <property type="component" value="Chromosome"/>
</dbReference>
<evidence type="ECO:0000313" key="3">
    <source>
        <dbReference type="Proteomes" id="UP001374803"/>
    </source>
</evidence>
<feature type="transmembrane region" description="Helical" evidence="1">
    <location>
        <begin position="107"/>
        <end position="130"/>
    </location>
</feature>